<gene>
    <name evidence="1" type="primary">Mo04519</name>
    <name evidence="1" type="ORF">E5Q_04519</name>
</gene>
<comment type="caution">
    <text evidence="1">The sequence shown here is derived from an EMBL/GenBank/DDBJ whole genome shotgun (WGS) entry which is preliminary data.</text>
</comment>
<sequence length="120" mass="13536">MLHARPTEHSTRCSSVRLRQDLAKSSLDGHSAGTCNIWDAWLGRFAVTHQERVHRPHLGPCSYKTLSQRQLLEQSRFCRVSNGLSGILKSLHHRENLLCASRQKGCRGGQSDFQIDAKLC</sequence>
<keyword evidence="2" id="KW-1185">Reference proteome</keyword>
<dbReference type="InParanoid" id="G7E4T0"/>
<proteinExistence type="predicted"/>
<reference evidence="1 2" key="1">
    <citation type="journal article" date="2011" name="J. Gen. Appl. Microbiol.">
        <title>Draft genome sequencing of the enigmatic basidiomycete Mixia osmundae.</title>
        <authorList>
            <person name="Nishida H."/>
            <person name="Nagatsuka Y."/>
            <person name="Sugiyama J."/>
        </authorList>
    </citation>
    <scope>NUCLEOTIDE SEQUENCE [LARGE SCALE GENOMIC DNA]</scope>
    <source>
        <strain evidence="2">CBS 9802 / IAM 14324 / JCM 22182 / KY 12970</strain>
    </source>
</reference>
<evidence type="ECO:0000313" key="2">
    <source>
        <dbReference type="Proteomes" id="UP000009131"/>
    </source>
</evidence>
<dbReference type="RefSeq" id="XP_014566233.1">
    <property type="nucleotide sequence ID" value="XM_014710747.1"/>
</dbReference>
<dbReference type="EMBL" id="BABT02000144">
    <property type="protein sequence ID" value="GAA97840.1"/>
    <property type="molecule type" value="Genomic_DNA"/>
</dbReference>
<dbReference type="Proteomes" id="UP000009131">
    <property type="component" value="Unassembled WGS sequence"/>
</dbReference>
<accession>G7E4T0</accession>
<reference evidence="1 2" key="2">
    <citation type="journal article" date="2012" name="Open Biol.">
        <title>Characteristics of nucleosomes and linker DNA regions on the genome of the basidiomycete Mixia osmundae revealed by mono- and dinucleosome mapping.</title>
        <authorList>
            <person name="Nishida H."/>
            <person name="Kondo S."/>
            <person name="Matsumoto T."/>
            <person name="Suzuki Y."/>
            <person name="Yoshikawa H."/>
            <person name="Taylor T.D."/>
            <person name="Sugiyama J."/>
        </authorList>
    </citation>
    <scope>NUCLEOTIDE SEQUENCE [LARGE SCALE GENOMIC DNA]</scope>
    <source>
        <strain evidence="2">CBS 9802 / IAM 14324 / JCM 22182 / KY 12970</strain>
    </source>
</reference>
<protein>
    <submittedName>
        <fullName evidence="1">Uncharacterized protein</fullName>
    </submittedName>
</protein>
<dbReference type="HOGENOM" id="CLU_2050210_0_0_1"/>
<name>G7E4T0_MIXOS</name>
<evidence type="ECO:0000313" key="1">
    <source>
        <dbReference type="EMBL" id="GAA97840.1"/>
    </source>
</evidence>
<dbReference type="AlphaFoldDB" id="G7E4T0"/>
<organism evidence="1 2">
    <name type="scientific">Mixia osmundae (strain CBS 9802 / IAM 14324 / JCM 22182 / KY 12970)</name>
    <dbReference type="NCBI Taxonomy" id="764103"/>
    <lineage>
        <taxon>Eukaryota</taxon>
        <taxon>Fungi</taxon>
        <taxon>Dikarya</taxon>
        <taxon>Basidiomycota</taxon>
        <taxon>Pucciniomycotina</taxon>
        <taxon>Mixiomycetes</taxon>
        <taxon>Mixiales</taxon>
        <taxon>Mixiaceae</taxon>
        <taxon>Mixia</taxon>
    </lineage>
</organism>